<evidence type="ECO:0000313" key="1">
    <source>
        <dbReference type="EMBL" id="KAJ1672697.1"/>
    </source>
</evidence>
<comment type="caution">
    <text evidence="1">The sequence shown here is derived from an EMBL/GenBank/DDBJ whole genome shotgun (WGS) entry which is preliminary data.</text>
</comment>
<proteinExistence type="predicted"/>
<organism evidence="1 2">
    <name type="scientific">Spiromyces aspiralis</name>
    <dbReference type="NCBI Taxonomy" id="68401"/>
    <lineage>
        <taxon>Eukaryota</taxon>
        <taxon>Fungi</taxon>
        <taxon>Fungi incertae sedis</taxon>
        <taxon>Zoopagomycota</taxon>
        <taxon>Kickxellomycotina</taxon>
        <taxon>Kickxellomycetes</taxon>
        <taxon>Kickxellales</taxon>
        <taxon>Kickxellaceae</taxon>
        <taxon>Spiromyces</taxon>
    </lineage>
</organism>
<dbReference type="Proteomes" id="UP001145114">
    <property type="component" value="Unassembled WGS sequence"/>
</dbReference>
<dbReference type="EMBL" id="JAMZIH010007972">
    <property type="protein sequence ID" value="KAJ1672697.1"/>
    <property type="molecule type" value="Genomic_DNA"/>
</dbReference>
<evidence type="ECO:0000313" key="2">
    <source>
        <dbReference type="Proteomes" id="UP001145114"/>
    </source>
</evidence>
<protein>
    <submittedName>
        <fullName evidence="1">Uncharacterized protein</fullName>
    </submittedName>
</protein>
<sequence>MNSPRRPIKSIVAGECPNIYNNNDDDGGDGDGDNDVLLPMSPNAHKPSPIQREDTVSTIYNAENDDEMIAEHTSSGNKTDGEVESSSLKSIFSPVFNLIKKVSSSDSDKGHDT</sequence>
<feature type="non-terminal residue" evidence="1">
    <location>
        <position position="113"/>
    </location>
</feature>
<gene>
    <name evidence="1" type="ORF">EV182_006678</name>
</gene>
<keyword evidence="2" id="KW-1185">Reference proteome</keyword>
<accession>A0ACC1H8M8</accession>
<reference evidence="1" key="1">
    <citation type="submission" date="2022-06" db="EMBL/GenBank/DDBJ databases">
        <title>Phylogenomic reconstructions and comparative analyses of Kickxellomycotina fungi.</title>
        <authorList>
            <person name="Reynolds N.K."/>
            <person name="Stajich J.E."/>
            <person name="Barry K."/>
            <person name="Grigoriev I.V."/>
            <person name="Crous P."/>
            <person name="Smith M.E."/>
        </authorList>
    </citation>
    <scope>NUCLEOTIDE SEQUENCE</scope>
    <source>
        <strain evidence="1">RSA 2271</strain>
    </source>
</reference>
<name>A0ACC1H8M8_9FUNG</name>